<protein>
    <recommendedName>
        <fullName evidence="4">Integral membrane protein</fullName>
    </recommendedName>
</protein>
<evidence type="ECO:0000256" key="1">
    <source>
        <dbReference type="SAM" id="Phobius"/>
    </source>
</evidence>
<name>A0ABY9HKA1_9ACTN</name>
<dbReference type="Proteomes" id="UP001239522">
    <property type="component" value="Chromosome"/>
</dbReference>
<organism evidence="2 3">
    <name type="scientific">Streptomyces castrisilvae</name>
    <dbReference type="NCBI Taxonomy" id="3033811"/>
    <lineage>
        <taxon>Bacteria</taxon>
        <taxon>Bacillati</taxon>
        <taxon>Actinomycetota</taxon>
        <taxon>Actinomycetes</taxon>
        <taxon>Kitasatosporales</taxon>
        <taxon>Streptomycetaceae</taxon>
        <taxon>Streptomyces</taxon>
    </lineage>
</organism>
<proteinExistence type="predicted"/>
<reference evidence="2 3" key="1">
    <citation type="submission" date="2023-03" db="EMBL/GenBank/DDBJ databases">
        <title>Isolation and description of six Streptomyces strains from soil environments, able to metabolize different microbial glucans.</title>
        <authorList>
            <person name="Widen T."/>
            <person name="Larsbrink J."/>
        </authorList>
    </citation>
    <scope>NUCLEOTIDE SEQUENCE [LARGE SCALE GENOMIC DNA]</scope>
    <source>
        <strain evidence="2 3">Mut1</strain>
    </source>
</reference>
<evidence type="ECO:0000313" key="3">
    <source>
        <dbReference type="Proteomes" id="UP001239522"/>
    </source>
</evidence>
<keyword evidence="1" id="KW-1133">Transmembrane helix</keyword>
<keyword evidence="1" id="KW-0812">Transmembrane</keyword>
<dbReference type="RefSeq" id="WP_306054614.1">
    <property type="nucleotide sequence ID" value="NZ_CP120997.1"/>
</dbReference>
<keyword evidence="1" id="KW-0472">Membrane</keyword>
<gene>
    <name evidence="2" type="ORF">P8A18_13755</name>
</gene>
<dbReference type="EMBL" id="CP120997">
    <property type="protein sequence ID" value="WLQ34438.1"/>
    <property type="molecule type" value="Genomic_DNA"/>
</dbReference>
<evidence type="ECO:0008006" key="4">
    <source>
        <dbReference type="Google" id="ProtNLM"/>
    </source>
</evidence>
<keyword evidence="3" id="KW-1185">Reference proteome</keyword>
<accession>A0ABY9HKA1</accession>
<feature type="transmembrane region" description="Helical" evidence="1">
    <location>
        <begin position="147"/>
        <end position="167"/>
    </location>
</feature>
<evidence type="ECO:0000313" key="2">
    <source>
        <dbReference type="EMBL" id="WLQ34438.1"/>
    </source>
</evidence>
<sequence length="245" mass="25072">MAINIAQAEATIEKLNEGIVKLSAKILEIGPRAEGAVNHWYVPDAIAKPLIWFANKMIEVGCWIRDKIIECLKGAVAPVFMYLDSQDWEGPEIRGKVSGVAGNTTSDALKAPRSWKGDGADAYTGAVAGQTTAATQIETSSDKLATALVYCAVAGVAFYLALAAVLIKAIVVMVAAAVAAGSVVFSWAGLLAGIGEALSDAGIITGLVVALAGVVTAQAGQMAVAKGEANDNSAFPGGKWPVATA</sequence>
<feature type="transmembrane region" description="Helical" evidence="1">
    <location>
        <begin position="201"/>
        <end position="220"/>
    </location>
</feature>
<feature type="transmembrane region" description="Helical" evidence="1">
    <location>
        <begin position="174"/>
        <end position="195"/>
    </location>
</feature>